<keyword evidence="3 5" id="KW-0732">Signal</keyword>
<dbReference type="AlphaFoldDB" id="A0A8B8CWG1"/>
<sequence length="291" mass="32081">MAKIHSSQITTSLIMMSRLVLVFLFVVQTHSLSVLTDDKSQATKTDGETALVRQLLNQETLIRMALDKKVNDLVKIIAEIQNSLGTNNQQLQDAKKEIAALKNENSALKAEWQVQSNVTTLLSDKLKTTMNSLKQSQDSQRELSSAVSSLQALQKNVSLSAVKDTPVAFTAGVTSSSDSWSGEILVFPHVITNKGQGYDNSTGKFTAPRDGTYIFTLTAVSYNDNVINLDIVHDGVRKVRTDSTGFSRYQTGTNLVVLELYRGNAVWVKRYNGQGYWTHSVPLTTFSGFPL</sequence>
<keyword evidence="2" id="KW-0964">Secreted</keyword>
<feature type="signal peptide" evidence="5">
    <location>
        <begin position="1"/>
        <end position="31"/>
    </location>
</feature>
<keyword evidence="4" id="KW-0175">Coiled coil</keyword>
<feature type="chain" id="PRO_5034925103" evidence="5">
    <location>
        <begin position="32"/>
        <end position="291"/>
    </location>
</feature>
<reference evidence="8" key="2">
    <citation type="submission" date="2025-08" db="UniProtKB">
        <authorList>
            <consortium name="RefSeq"/>
        </authorList>
    </citation>
    <scope>IDENTIFICATION</scope>
    <source>
        <tissue evidence="8">Whole sample</tissue>
    </source>
</reference>
<dbReference type="OrthoDB" id="10071402at2759"/>
<comment type="subcellular location">
    <subcellularLocation>
        <location evidence="1">Secreted</location>
    </subcellularLocation>
</comment>
<feature type="coiled-coil region" evidence="4">
    <location>
        <begin position="77"/>
        <end position="111"/>
    </location>
</feature>
<evidence type="ECO:0000259" key="6">
    <source>
        <dbReference type="PROSITE" id="PS50871"/>
    </source>
</evidence>
<dbReference type="PRINTS" id="PR00007">
    <property type="entry name" value="COMPLEMNTC1Q"/>
</dbReference>
<dbReference type="InterPro" id="IPR008983">
    <property type="entry name" value="Tumour_necrosis_fac-like_dom"/>
</dbReference>
<keyword evidence="7" id="KW-1185">Reference proteome</keyword>
<dbReference type="InterPro" id="IPR001073">
    <property type="entry name" value="C1q_dom"/>
</dbReference>
<dbReference type="InterPro" id="IPR050822">
    <property type="entry name" value="Cerebellin_Synaptic_Org"/>
</dbReference>
<evidence type="ECO:0000313" key="8">
    <source>
        <dbReference type="RefSeq" id="XP_022320138.1"/>
    </source>
</evidence>
<dbReference type="SMART" id="SM00110">
    <property type="entry name" value="C1Q"/>
    <property type="match status" value="1"/>
</dbReference>
<reference evidence="7" key="1">
    <citation type="submission" date="2024-06" db="UniProtKB">
        <authorList>
            <consortium name="RefSeq"/>
        </authorList>
    </citation>
    <scope>NUCLEOTIDE SEQUENCE [LARGE SCALE GENOMIC DNA]</scope>
</reference>
<dbReference type="KEGG" id="cvn:111122616"/>
<dbReference type="GO" id="GO:0005576">
    <property type="term" value="C:extracellular region"/>
    <property type="evidence" value="ECO:0007669"/>
    <property type="project" value="UniProtKB-SubCell"/>
</dbReference>
<evidence type="ECO:0000256" key="3">
    <source>
        <dbReference type="ARBA" id="ARBA00022729"/>
    </source>
</evidence>
<protein>
    <submittedName>
        <fullName evidence="8">Caprin-2-like isoform X1</fullName>
    </submittedName>
</protein>
<evidence type="ECO:0000256" key="1">
    <source>
        <dbReference type="ARBA" id="ARBA00004613"/>
    </source>
</evidence>
<evidence type="ECO:0000256" key="2">
    <source>
        <dbReference type="ARBA" id="ARBA00022525"/>
    </source>
</evidence>
<feature type="domain" description="C1q" evidence="6">
    <location>
        <begin position="162"/>
        <end position="291"/>
    </location>
</feature>
<dbReference type="PANTHER" id="PTHR22923">
    <property type="entry name" value="CEREBELLIN-RELATED"/>
    <property type="match status" value="1"/>
</dbReference>
<gene>
    <name evidence="8" type="primary">LOC111122616</name>
</gene>
<dbReference type="Gene3D" id="2.60.120.40">
    <property type="match status" value="1"/>
</dbReference>
<proteinExistence type="predicted"/>
<evidence type="ECO:0000256" key="5">
    <source>
        <dbReference type="SAM" id="SignalP"/>
    </source>
</evidence>
<evidence type="ECO:0000313" key="7">
    <source>
        <dbReference type="Proteomes" id="UP000694844"/>
    </source>
</evidence>
<accession>A0A8B8CWG1</accession>
<name>A0A8B8CWG1_CRAVI</name>
<dbReference type="Proteomes" id="UP000694844">
    <property type="component" value="Chromosome 1"/>
</dbReference>
<evidence type="ECO:0000256" key="4">
    <source>
        <dbReference type="SAM" id="Coils"/>
    </source>
</evidence>
<dbReference type="SUPFAM" id="SSF49842">
    <property type="entry name" value="TNF-like"/>
    <property type="match status" value="1"/>
</dbReference>
<organism evidence="7 8">
    <name type="scientific">Crassostrea virginica</name>
    <name type="common">Eastern oyster</name>
    <dbReference type="NCBI Taxonomy" id="6565"/>
    <lineage>
        <taxon>Eukaryota</taxon>
        <taxon>Metazoa</taxon>
        <taxon>Spiralia</taxon>
        <taxon>Lophotrochozoa</taxon>
        <taxon>Mollusca</taxon>
        <taxon>Bivalvia</taxon>
        <taxon>Autobranchia</taxon>
        <taxon>Pteriomorphia</taxon>
        <taxon>Ostreida</taxon>
        <taxon>Ostreoidea</taxon>
        <taxon>Ostreidae</taxon>
        <taxon>Crassostrea</taxon>
    </lineage>
</organism>
<dbReference type="PANTHER" id="PTHR22923:SF102">
    <property type="entry name" value="CEREBELLIN 13-RELATED"/>
    <property type="match status" value="1"/>
</dbReference>
<dbReference type="PROSITE" id="PS50871">
    <property type="entry name" value="C1Q"/>
    <property type="match status" value="1"/>
</dbReference>
<dbReference type="Pfam" id="PF00386">
    <property type="entry name" value="C1q"/>
    <property type="match status" value="1"/>
</dbReference>
<dbReference type="RefSeq" id="XP_022320138.1">
    <property type="nucleotide sequence ID" value="XM_022464430.1"/>
</dbReference>
<dbReference type="GeneID" id="111122616"/>